<dbReference type="Pfam" id="PF01193">
    <property type="entry name" value="RNA_pol_L"/>
    <property type="match status" value="1"/>
</dbReference>
<dbReference type="EMBL" id="KT625410">
    <property type="protein sequence ID" value="ALO62661.1"/>
    <property type="molecule type" value="Genomic_DNA"/>
</dbReference>
<comment type="similarity">
    <text evidence="2">Belongs to the RNA polymerase alpha chain family.</text>
</comment>
<dbReference type="InterPro" id="IPR036603">
    <property type="entry name" value="RBP11-like"/>
</dbReference>
<evidence type="ECO:0000256" key="1">
    <source>
        <dbReference type="ARBA" id="ARBA00004026"/>
    </source>
</evidence>
<keyword evidence="4" id="KW-0240">DNA-directed RNA polymerase</keyword>
<dbReference type="GeneID" id="26378200"/>
<dbReference type="GO" id="GO:0003899">
    <property type="term" value="F:DNA-directed RNA polymerase activity"/>
    <property type="evidence" value="ECO:0007669"/>
    <property type="project" value="UniProtKB-EC"/>
</dbReference>
<evidence type="ECO:0000313" key="11">
    <source>
        <dbReference type="EMBL" id="ALO62661.1"/>
    </source>
</evidence>
<keyword evidence="11" id="KW-0150">Chloroplast</keyword>
<proteinExistence type="inferred from homology"/>
<gene>
    <name evidence="11" type="primary">rpoA</name>
</gene>
<dbReference type="AlphaFoldDB" id="A0A0S2LMK1"/>
<dbReference type="SUPFAM" id="SSF56553">
    <property type="entry name" value="Insert subdomain of RNA polymerase alpha subunit"/>
    <property type="match status" value="1"/>
</dbReference>
<evidence type="ECO:0000256" key="3">
    <source>
        <dbReference type="ARBA" id="ARBA00012418"/>
    </source>
</evidence>
<accession>A0A0S2LMK1</accession>
<dbReference type="Gene3D" id="3.30.1360.10">
    <property type="entry name" value="RNA polymerase, RBP11-like subunit"/>
    <property type="match status" value="2"/>
</dbReference>
<dbReference type="GO" id="GO:0046983">
    <property type="term" value="F:protein dimerization activity"/>
    <property type="evidence" value="ECO:0007669"/>
    <property type="project" value="InterPro"/>
</dbReference>
<dbReference type="InterPro" id="IPR011262">
    <property type="entry name" value="DNA-dir_RNA_pol_insert"/>
</dbReference>
<feature type="domain" description="DNA-directed RNA polymerase RpoA/D/Rpb3-type" evidence="10">
    <location>
        <begin position="27"/>
        <end position="317"/>
    </location>
</feature>
<evidence type="ECO:0000256" key="2">
    <source>
        <dbReference type="ARBA" id="ARBA00007123"/>
    </source>
</evidence>
<evidence type="ECO:0000256" key="8">
    <source>
        <dbReference type="ARBA" id="ARBA00031776"/>
    </source>
</evidence>
<name>A0A0S2LMK1_TRETR</name>
<keyword evidence="11" id="KW-0934">Plastid</keyword>
<dbReference type="InterPro" id="IPR011263">
    <property type="entry name" value="DNA-dir_RNA_pol_RpoA/D/Rpb3"/>
</dbReference>
<dbReference type="GO" id="GO:0005737">
    <property type="term" value="C:cytoplasm"/>
    <property type="evidence" value="ECO:0007669"/>
    <property type="project" value="UniProtKB-ARBA"/>
</dbReference>
<evidence type="ECO:0000256" key="5">
    <source>
        <dbReference type="ARBA" id="ARBA00022679"/>
    </source>
</evidence>
<evidence type="ECO:0000256" key="4">
    <source>
        <dbReference type="ARBA" id="ARBA00022478"/>
    </source>
</evidence>
<evidence type="ECO:0000259" key="10">
    <source>
        <dbReference type="SMART" id="SM00662"/>
    </source>
</evidence>
<dbReference type="SMART" id="SM00662">
    <property type="entry name" value="RPOLD"/>
    <property type="match status" value="1"/>
</dbReference>
<dbReference type="SUPFAM" id="SSF55257">
    <property type="entry name" value="RBP11-like subunits of RNA polymerase"/>
    <property type="match status" value="1"/>
</dbReference>
<dbReference type="RefSeq" id="YP_009184585.1">
    <property type="nucleotide sequence ID" value="NC_028578.1"/>
</dbReference>
<keyword evidence="5" id="KW-0808">Transferase</keyword>
<dbReference type="Pfam" id="PF01000">
    <property type="entry name" value="RNA_pol_A_bac"/>
    <property type="match status" value="1"/>
</dbReference>
<dbReference type="EC" id="2.7.7.6" evidence="3"/>
<dbReference type="GO" id="GO:0006351">
    <property type="term" value="P:DNA-templated transcription"/>
    <property type="evidence" value="ECO:0007669"/>
    <property type="project" value="InterPro"/>
</dbReference>
<reference evidence="11" key="1">
    <citation type="journal article" date="2015" name="BMC Evol. Biol.">
        <title>Chloroplast phylogenomic analysis of chlorophyte green algae identifies a novel lineage sister to the Sphaeropleales (Chlorophyceae).</title>
        <authorList>
            <person name="Lemieux C."/>
            <person name="Vincent A.T."/>
            <person name="Labarre A."/>
            <person name="Otis C."/>
            <person name="Turmel M."/>
        </authorList>
    </citation>
    <scope>NUCLEOTIDE SEQUENCE</scope>
</reference>
<comment type="catalytic activity">
    <reaction evidence="9">
        <text>RNA(n) + a ribonucleoside 5'-triphosphate = RNA(n+1) + diphosphate</text>
        <dbReference type="Rhea" id="RHEA:21248"/>
        <dbReference type="Rhea" id="RHEA-COMP:14527"/>
        <dbReference type="Rhea" id="RHEA-COMP:17342"/>
        <dbReference type="ChEBI" id="CHEBI:33019"/>
        <dbReference type="ChEBI" id="CHEBI:61557"/>
        <dbReference type="ChEBI" id="CHEBI:140395"/>
        <dbReference type="EC" id="2.7.7.6"/>
    </reaction>
</comment>
<dbReference type="InterPro" id="IPR036643">
    <property type="entry name" value="RNApol_insert_sf"/>
</dbReference>
<dbReference type="FunFam" id="2.170.120.12:FF:000001">
    <property type="entry name" value="DNA-directed RNA polymerase subunit alpha"/>
    <property type="match status" value="1"/>
</dbReference>
<geneLocation type="chloroplast" evidence="11"/>
<sequence length="370" mass="42618">MLKSIINNKKFFISCKESRIENARSFYGCFYIGPLDSGQSFIIANALRRILLFNISGIAITSAKIQGVQHEYCSIPGVHDSILDILLNLKEIVLKSSSFIQKPQLGYLKVQGPGVVRAKNLKLPPCIHCVDPEQYIASLSENGFLNIKFKIEKGKNYININQNPLDINTSLYQTKEVKNKLFYSESNELPIDANFLSINKVNYNIEIYDSSALPKNQDSEVLLSLNNNTLPNFNFVSSSSLNKEDILQDKKALSYEFQSSIQKNTNASMIFNQTKEFQELNNVIVLEVWTNGSIHPRQAVYYAFKKLTRLFLKLERIQIFNSNITQSFLEFEKQYEKIFKKLEYDFHYKNKKILKKQNSFFKISSLLTKS</sequence>
<keyword evidence="6" id="KW-0548">Nucleotidyltransferase</keyword>
<evidence type="ECO:0000256" key="6">
    <source>
        <dbReference type="ARBA" id="ARBA00022695"/>
    </source>
</evidence>
<protein>
    <recommendedName>
        <fullName evidence="3">DNA-directed RNA polymerase</fullName>
        <ecNumber evidence="3">2.7.7.6</ecNumber>
    </recommendedName>
    <alternativeName>
        <fullName evidence="8">Plastid-encoded RNA polymerase subunit alpha</fullName>
    </alternativeName>
</protein>
<comment type="function">
    <text evidence="1">DNA-dependent RNA polymerase catalyzes the transcription of DNA into RNA using the four ribonucleoside triphosphates as substrates.</text>
</comment>
<dbReference type="GO" id="GO:0000428">
    <property type="term" value="C:DNA-directed RNA polymerase complex"/>
    <property type="evidence" value="ECO:0007669"/>
    <property type="project" value="UniProtKB-KW"/>
</dbReference>
<evidence type="ECO:0000256" key="9">
    <source>
        <dbReference type="ARBA" id="ARBA00048552"/>
    </source>
</evidence>
<organism evidence="11">
    <name type="scientific">Treubaria triappendiculata</name>
    <name type="common">Green alga</name>
    <dbReference type="NCBI Taxonomy" id="1755147"/>
    <lineage>
        <taxon>Eukaryota</taxon>
        <taxon>Viridiplantae</taxon>
        <taxon>Chlorophyta</taxon>
        <taxon>core chlorophytes</taxon>
        <taxon>Chlorophyceae</taxon>
        <taxon>Treubariaceae</taxon>
        <taxon>Treubaria</taxon>
    </lineage>
</organism>
<dbReference type="CDD" id="cd06928">
    <property type="entry name" value="RNAP_alpha_NTD"/>
    <property type="match status" value="1"/>
</dbReference>
<evidence type="ECO:0000256" key="7">
    <source>
        <dbReference type="ARBA" id="ARBA00023163"/>
    </source>
</evidence>
<keyword evidence="7" id="KW-0804">Transcription</keyword>
<dbReference type="Gene3D" id="2.170.120.12">
    <property type="entry name" value="DNA-directed RNA polymerase, insert domain"/>
    <property type="match status" value="1"/>
</dbReference>